<keyword evidence="2" id="KW-1185">Reference proteome</keyword>
<protein>
    <recommendedName>
        <fullName evidence="3">Aspartate carbamoyltransferase</fullName>
    </recommendedName>
</protein>
<proteinExistence type="predicted"/>
<organism evidence="1 2">
    <name type="scientific">Gemmata palustris</name>
    <dbReference type="NCBI Taxonomy" id="2822762"/>
    <lineage>
        <taxon>Bacteria</taxon>
        <taxon>Pseudomonadati</taxon>
        <taxon>Planctomycetota</taxon>
        <taxon>Planctomycetia</taxon>
        <taxon>Gemmatales</taxon>
        <taxon>Gemmataceae</taxon>
        <taxon>Gemmata</taxon>
    </lineage>
</organism>
<dbReference type="RefSeq" id="WP_210652540.1">
    <property type="nucleotide sequence ID" value="NZ_JAGKQQ010000001.1"/>
</dbReference>
<evidence type="ECO:0000313" key="1">
    <source>
        <dbReference type="EMBL" id="MBP3954411.1"/>
    </source>
</evidence>
<accession>A0ABS5BL37</accession>
<dbReference type="EMBL" id="JAGKQQ010000001">
    <property type="protein sequence ID" value="MBP3954411.1"/>
    <property type="molecule type" value="Genomic_DNA"/>
</dbReference>
<sequence length="50" mass="5321">MGRQAAAHALRLVDFRRLSRSELKELGTLVRGMAAPPCPGAGEALTTSRT</sequence>
<evidence type="ECO:0008006" key="3">
    <source>
        <dbReference type="Google" id="ProtNLM"/>
    </source>
</evidence>
<dbReference type="Proteomes" id="UP000676565">
    <property type="component" value="Unassembled WGS sequence"/>
</dbReference>
<reference evidence="1 2" key="1">
    <citation type="submission" date="2021-04" db="EMBL/GenBank/DDBJ databases">
        <authorList>
            <person name="Ivanova A."/>
        </authorList>
    </citation>
    <scope>NUCLEOTIDE SEQUENCE [LARGE SCALE GENOMIC DNA]</scope>
    <source>
        <strain evidence="1 2">G18</strain>
    </source>
</reference>
<gene>
    <name evidence="1" type="ORF">J8F10_03785</name>
</gene>
<comment type="caution">
    <text evidence="1">The sequence shown here is derived from an EMBL/GenBank/DDBJ whole genome shotgun (WGS) entry which is preliminary data.</text>
</comment>
<evidence type="ECO:0000313" key="2">
    <source>
        <dbReference type="Proteomes" id="UP000676565"/>
    </source>
</evidence>
<name>A0ABS5BL37_9BACT</name>